<dbReference type="AlphaFoldDB" id="A0A0G1DAP5"/>
<dbReference type="InterPro" id="IPR036390">
    <property type="entry name" value="WH_DNA-bd_sf"/>
</dbReference>
<dbReference type="InterPro" id="IPR036388">
    <property type="entry name" value="WH-like_DNA-bd_sf"/>
</dbReference>
<reference evidence="1 2" key="1">
    <citation type="journal article" date="2015" name="Nature">
        <title>rRNA introns, odd ribosomes, and small enigmatic genomes across a large radiation of phyla.</title>
        <authorList>
            <person name="Brown C.T."/>
            <person name="Hug L.A."/>
            <person name="Thomas B.C."/>
            <person name="Sharon I."/>
            <person name="Castelle C.J."/>
            <person name="Singh A."/>
            <person name="Wilkins M.J."/>
            <person name="Williams K.H."/>
            <person name="Banfield J.F."/>
        </authorList>
    </citation>
    <scope>NUCLEOTIDE SEQUENCE [LARGE SCALE GENOMIC DNA]</scope>
</reference>
<dbReference type="CDD" id="cd06223">
    <property type="entry name" value="PRTases_typeI"/>
    <property type="match status" value="1"/>
</dbReference>
<dbReference type="InterPro" id="IPR000836">
    <property type="entry name" value="PRTase_dom"/>
</dbReference>
<accession>A0A0G1DAP5</accession>
<gene>
    <name evidence="1" type="ORF">UV68_C0004G0019</name>
</gene>
<comment type="caution">
    <text evidence="1">The sequence shown here is derived from an EMBL/GenBank/DDBJ whole genome shotgun (WGS) entry which is preliminary data.</text>
</comment>
<evidence type="ECO:0000313" key="1">
    <source>
        <dbReference type="EMBL" id="KKS94737.1"/>
    </source>
</evidence>
<dbReference type="SUPFAM" id="SSF46785">
    <property type="entry name" value="Winged helix' DNA-binding domain"/>
    <property type="match status" value="1"/>
</dbReference>
<dbReference type="Proteomes" id="UP000033980">
    <property type="component" value="Unassembled WGS sequence"/>
</dbReference>
<protein>
    <recommendedName>
        <fullName evidence="3">Phosphoribosyltransferase</fullName>
    </recommendedName>
</protein>
<evidence type="ECO:0000313" key="2">
    <source>
        <dbReference type="Proteomes" id="UP000033980"/>
    </source>
</evidence>
<dbReference type="SUPFAM" id="SSF53271">
    <property type="entry name" value="PRTase-like"/>
    <property type="match status" value="1"/>
</dbReference>
<dbReference type="Gene3D" id="3.40.50.2020">
    <property type="match status" value="1"/>
</dbReference>
<name>A0A0G1DAP5_9BACT</name>
<dbReference type="EMBL" id="LCFK01000004">
    <property type="protein sequence ID" value="KKS94737.1"/>
    <property type="molecule type" value="Genomic_DNA"/>
</dbReference>
<evidence type="ECO:0008006" key="3">
    <source>
        <dbReference type="Google" id="ProtNLM"/>
    </source>
</evidence>
<organism evidence="1 2">
    <name type="scientific">Candidatus Collierbacteria bacterium GW2011_GWC2_43_12</name>
    <dbReference type="NCBI Taxonomy" id="1618390"/>
    <lineage>
        <taxon>Bacteria</taxon>
        <taxon>Candidatus Collieribacteriota</taxon>
    </lineage>
</organism>
<dbReference type="Gene3D" id="1.10.10.10">
    <property type="entry name" value="Winged helix-like DNA-binding domain superfamily/Winged helix DNA-binding domain"/>
    <property type="match status" value="1"/>
</dbReference>
<sequence length="332" mass="38202">MSNQNYKEQIVQFIQARGQTRVDDLWRQFRISKVLIHRYLKSLLSEGRVARVGKPPLVFYIYMNGDLTVVPQDLEIPKKIKDVIESEYLYVTPLGEVLQGVAGFLRWVKDIKEEKRAANLAVEYVHNRTQANVFINRFGYINATERIKAVFPDTLLDKLYYLDFYSLPKFGKTKLGQLVLYAKQTQKITLIEEIFPQFKHVIQDIIKRYKIDAVGFIPPTIPRKYQFQKEMEKLAKIKLHRIELVKAYVGDIPVAQKSLSKLEDRITNARGSIFLKDENKKYDNVLLIDDAVGSGATLNETAQKLKQAGTAKKVIGLAVVGSYKGFEVIREI</sequence>
<dbReference type="InterPro" id="IPR029057">
    <property type="entry name" value="PRTase-like"/>
</dbReference>
<proteinExistence type="predicted"/>